<accession>K2PMP3</accession>
<dbReference type="Proteomes" id="UP000007374">
    <property type="component" value="Unassembled WGS sequence"/>
</dbReference>
<dbReference type="PATRIC" id="fig|1231190.3.peg.2578"/>
<keyword evidence="2" id="KW-1185">Reference proteome</keyword>
<dbReference type="eggNOG" id="COG1733">
    <property type="taxonomic scope" value="Bacteria"/>
</dbReference>
<name>K2PMP3_9HYPH</name>
<dbReference type="STRING" id="721133.SAMN05216176_10720"/>
<protein>
    <submittedName>
        <fullName evidence="1">Uncharacterized protein</fullName>
    </submittedName>
</protein>
<dbReference type="AlphaFoldDB" id="K2PMP3"/>
<evidence type="ECO:0000313" key="1">
    <source>
        <dbReference type="EMBL" id="EKF42352.1"/>
    </source>
</evidence>
<comment type="caution">
    <text evidence="1">The sequence shown here is derived from an EMBL/GenBank/DDBJ whole genome shotgun (WGS) entry which is preliminary data.</text>
</comment>
<dbReference type="RefSeq" id="WP_009450653.1">
    <property type="nucleotide sequence ID" value="NZ_AMSI01000007.1"/>
</dbReference>
<proteinExistence type="predicted"/>
<sequence length="89" mass="10242">MLRFSPVFLDQWGRRYTPAIREMSVRAQFLEKGGPPMWEAFMAELRNLHLGMEPPQRSVIGAGKPGRGMDGRRAFVHYRDTVLPLRRSG</sequence>
<evidence type="ECO:0000313" key="2">
    <source>
        <dbReference type="Proteomes" id="UP000007374"/>
    </source>
</evidence>
<organism evidence="1 2">
    <name type="scientific">Nitratireductor indicus C115</name>
    <dbReference type="NCBI Taxonomy" id="1231190"/>
    <lineage>
        <taxon>Bacteria</taxon>
        <taxon>Pseudomonadati</taxon>
        <taxon>Pseudomonadota</taxon>
        <taxon>Alphaproteobacteria</taxon>
        <taxon>Hyphomicrobiales</taxon>
        <taxon>Phyllobacteriaceae</taxon>
        <taxon>Nitratireductor</taxon>
    </lineage>
</organism>
<reference evidence="1 2" key="1">
    <citation type="journal article" date="2012" name="J. Bacteriol.">
        <title>Genome Sequence of Nitratireductor indicus Type Strain C115.</title>
        <authorList>
            <person name="Lai Q."/>
            <person name="Li G."/>
            <person name="Yu Z."/>
            <person name="Shao Z."/>
        </authorList>
    </citation>
    <scope>NUCLEOTIDE SEQUENCE [LARGE SCALE GENOMIC DNA]</scope>
    <source>
        <strain evidence="1 2">C115</strain>
    </source>
</reference>
<dbReference type="EMBL" id="AMSI01000007">
    <property type="protein sequence ID" value="EKF42352.1"/>
    <property type="molecule type" value="Genomic_DNA"/>
</dbReference>
<gene>
    <name evidence="1" type="ORF">NA8A_12405</name>
</gene>